<dbReference type="Gene3D" id="3.40.50.1100">
    <property type="match status" value="1"/>
</dbReference>
<organism evidence="2 3">
    <name type="scientific">Camelina sativa</name>
    <name type="common">False flax</name>
    <name type="synonym">Myagrum sativum</name>
    <dbReference type="NCBI Taxonomy" id="90675"/>
    <lineage>
        <taxon>Eukaryota</taxon>
        <taxon>Viridiplantae</taxon>
        <taxon>Streptophyta</taxon>
        <taxon>Embryophyta</taxon>
        <taxon>Tracheophyta</taxon>
        <taxon>Spermatophyta</taxon>
        <taxon>Magnoliopsida</taxon>
        <taxon>eudicotyledons</taxon>
        <taxon>Gunneridae</taxon>
        <taxon>Pentapetalae</taxon>
        <taxon>rosids</taxon>
        <taxon>malvids</taxon>
        <taxon>Brassicales</taxon>
        <taxon>Brassicaceae</taxon>
        <taxon>Camelineae</taxon>
        <taxon>Camelina</taxon>
    </lineage>
</organism>
<feature type="compositionally biased region" description="Basic and acidic residues" evidence="1">
    <location>
        <begin position="83"/>
        <end position="98"/>
    </location>
</feature>
<keyword evidence="2" id="KW-1185">Reference proteome</keyword>
<evidence type="ECO:0000313" key="3">
    <source>
        <dbReference type="RefSeq" id="XP_019098471.1"/>
    </source>
</evidence>
<reference evidence="3" key="2">
    <citation type="submission" date="2025-08" db="UniProtKB">
        <authorList>
            <consortium name="RefSeq"/>
        </authorList>
    </citation>
    <scope>IDENTIFICATION</scope>
    <source>
        <tissue evidence="3">Leaf</tissue>
    </source>
</reference>
<dbReference type="RefSeq" id="XP_019098471.1">
    <property type="nucleotide sequence ID" value="XM_019242926.1"/>
</dbReference>
<dbReference type="Proteomes" id="UP000694864">
    <property type="component" value="Unplaced"/>
</dbReference>
<sequence length="98" mass="10824">MASQFLSSPNPFTKSVSAKVFSTGDCQGLNDLTLKRRSNQATRVTNGFSLRAKAALGFVEIPKQWYNIVADLSVKPPPPLHPKTFEPIKPEDLSHLFP</sequence>
<reference evidence="2" key="1">
    <citation type="journal article" date="2014" name="Nat. Commun.">
        <title>The emerging biofuel crop Camelina sativa retains a highly undifferentiated hexaploid genome structure.</title>
        <authorList>
            <person name="Kagale S."/>
            <person name="Koh C."/>
            <person name="Nixon J."/>
            <person name="Bollina V."/>
            <person name="Clarke W.E."/>
            <person name="Tuteja R."/>
            <person name="Spillane C."/>
            <person name="Robinson S.J."/>
            <person name="Links M.G."/>
            <person name="Clarke C."/>
            <person name="Higgins E.E."/>
            <person name="Huebert T."/>
            <person name="Sharpe A.G."/>
            <person name="Parkin I.A."/>
        </authorList>
    </citation>
    <scope>NUCLEOTIDE SEQUENCE [LARGE SCALE GENOMIC DNA]</scope>
    <source>
        <strain evidence="2">cv. DH55</strain>
    </source>
</reference>
<protein>
    <submittedName>
        <fullName evidence="3">Uncharacterized protein LOC109131751</fullName>
    </submittedName>
</protein>
<name>A0ABM1RHI3_CAMSA</name>
<feature type="region of interest" description="Disordered" evidence="1">
    <location>
        <begin position="79"/>
        <end position="98"/>
    </location>
</feature>
<evidence type="ECO:0000313" key="2">
    <source>
        <dbReference type="Proteomes" id="UP000694864"/>
    </source>
</evidence>
<gene>
    <name evidence="3" type="primary">LOC109131751</name>
</gene>
<dbReference type="GeneID" id="109131751"/>
<dbReference type="InterPro" id="IPR036052">
    <property type="entry name" value="TrpB-like_PALP_sf"/>
</dbReference>
<proteinExistence type="predicted"/>
<evidence type="ECO:0000256" key="1">
    <source>
        <dbReference type="SAM" id="MobiDB-lite"/>
    </source>
</evidence>
<feature type="non-terminal residue" evidence="3">
    <location>
        <position position="98"/>
    </location>
</feature>
<accession>A0ABM1RHI3</accession>